<gene>
    <name evidence="1" type="ORF">QV13_28835</name>
</gene>
<dbReference type="EMBL" id="MDEO01000036">
    <property type="protein sequence ID" value="OCX13489.1"/>
    <property type="molecule type" value="Genomic_DNA"/>
</dbReference>
<evidence type="ECO:0000313" key="2">
    <source>
        <dbReference type="Proteomes" id="UP000094412"/>
    </source>
</evidence>
<evidence type="ECO:0000313" key="1">
    <source>
        <dbReference type="EMBL" id="OCX13489.1"/>
    </source>
</evidence>
<dbReference type="Proteomes" id="UP000094412">
    <property type="component" value="Unassembled WGS sequence"/>
</dbReference>
<protein>
    <submittedName>
        <fullName evidence="1">2Fe-2S ferredoxin</fullName>
    </submittedName>
</protein>
<organism evidence="1 2">
    <name type="scientific">Mesorhizobium hungaricum</name>
    <dbReference type="NCBI Taxonomy" id="1566387"/>
    <lineage>
        <taxon>Bacteria</taxon>
        <taxon>Pseudomonadati</taxon>
        <taxon>Pseudomonadota</taxon>
        <taxon>Alphaproteobacteria</taxon>
        <taxon>Hyphomicrobiales</taxon>
        <taxon>Phyllobacteriaceae</taxon>
        <taxon>Mesorhizobium</taxon>
    </lineage>
</organism>
<dbReference type="RefSeq" id="WP_024922834.1">
    <property type="nucleotide sequence ID" value="NZ_MDEO01000036.1"/>
</dbReference>
<proteinExistence type="predicted"/>
<dbReference type="AlphaFoldDB" id="A0A1C2DFD7"/>
<comment type="caution">
    <text evidence="1">The sequence shown here is derived from an EMBL/GenBank/DDBJ whole genome shotgun (WGS) entry which is preliminary data.</text>
</comment>
<dbReference type="STRING" id="1566387.QV13_28835"/>
<dbReference type="OrthoDB" id="6195504at2"/>
<accession>A0A1C2DFD7</accession>
<keyword evidence="2" id="KW-1185">Reference proteome</keyword>
<name>A0A1C2DFD7_9HYPH</name>
<dbReference type="Pfam" id="PF06935">
    <property type="entry name" value="DUF1284"/>
    <property type="match status" value="1"/>
</dbReference>
<sequence length="143" mass="16017">MTVRIRAHHLLCMLTYVGKGYSEAFTQGYDRVVERLSGGEDMLLVAGPDDICQPRLTETDHHCFQDSVSERDRLAADAVETLIGRPVREGERFSLDGPTIERMRQAFRAGTTRQACQGCEWFDLCSTIAASGFQDVRLNRSSS</sequence>
<reference evidence="1 2" key="1">
    <citation type="submission" date="2016-08" db="EMBL/GenBank/DDBJ databases">
        <title>Whole genome sequence of Mesorhizobium sp. strain UASWS1009 isolated from industrial sewage.</title>
        <authorList>
            <person name="Crovadore J."/>
            <person name="Calmin G."/>
            <person name="Chablais R."/>
            <person name="Cochard B."/>
            <person name="Lefort F."/>
        </authorList>
    </citation>
    <scope>NUCLEOTIDE SEQUENCE [LARGE SCALE GENOMIC DNA]</scope>
    <source>
        <strain evidence="1 2">UASWS1009</strain>
    </source>
</reference>
<dbReference type="InterPro" id="IPR009702">
    <property type="entry name" value="DUF1284"/>
</dbReference>